<evidence type="ECO:0000313" key="3">
    <source>
        <dbReference type="Proteomes" id="UP000053937"/>
    </source>
</evidence>
<dbReference type="OrthoDB" id="595410at2"/>
<comment type="caution">
    <text evidence="2">The sequence shown here is derived from an EMBL/GenBank/DDBJ whole genome shotgun (WGS) entry which is preliminary data.</text>
</comment>
<dbReference type="EMBL" id="LMBR01000031">
    <property type="protein sequence ID" value="KUL32259.1"/>
    <property type="molecule type" value="Genomic_DNA"/>
</dbReference>
<sequence>MPLSAINYIMIACGAGVIAMSYLAMYLERDVDGFFSLCISPLSLVAAYVWIVFAVLYRRKKEAS</sequence>
<organism evidence="2 3">
    <name type="scientific">Chlorobium limicola</name>
    <dbReference type="NCBI Taxonomy" id="1092"/>
    <lineage>
        <taxon>Bacteria</taxon>
        <taxon>Pseudomonadati</taxon>
        <taxon>Chlorobiota</taxon>
        <taxon>Chlorobiia</taxon>
        <taxon>Chlorobiales</taxon>
        <taxon>Chlorobiaceae</taxon>
        <taxon>Chlorobium/Pelodictyon group</taxon>
        <taxon>Chlorobium</taxon>
    </lineage>
</organism>
<name>A0A117MRS1_CHLLI</name>
<evidence type="ECO:0000256" key="1">
    <source>
        <dbReference type="SAM" id="Phobius"/>
    </source>
</evidence>
<protein>
    <submittedName>
        <fullName evidence="2">Uncharacterized protein</fullName>
    </submittedName>
</protein>
<accession>A0A117MRS1</accession>
<keyword evidence="1" id="KW-0472">Membrane</keyword>
<dbReference type="RefSeq" id="WP_059138388.1">
    <property type="nucleotide sequence ID" value="NZ_LMBR01000031.1"/>
</dbReference>
<gene>
    <name evidence="2" type="ORF">ASB62_01970</name>
</gene>
<keyword evidence="1" id="KW-1133">Transmembrane helix</keyword>
<dbReference type="AlphaFoldDB" id="A0A117MRS1"/>
<feature type="transmembrane region" description="Helical" evidence="1">
    <location>
        <begin position="7"/>
        <end position="27"/>
    </location>
</feature>
<keyword evidence="3" id="KW-1185">Reference proteome</keyword>
<reference evidence="2 3" key="1">
    <citation type="submission" date="2015-10" db="EMBL/GenBank/DDBJ databases">
        <title>Draft Genome Sequence of Chlorobium limicola strain Frasassi Growing under Artificial Lighting in the Frasassi Cave System.</title>
        <authorList>
            <person name="Mansor M."/>
            <person name="Macalady J."/>
        </authorList>
    </citation>
    <scope>NUCLEOTIDE SEQUENCE [LARGE SCALE GENOMIC DNA]</scope>
    <source>
        <strain evidence="2 3">Frasassi</strain>
    </source>
</reference>
<dbReference type="Proteomes" id="UP000053937">
    <property type="component" value="Unassembled WGS sequence"/>
</dbReference>
<feature type="transmembrane region" description="Helical" evidence="1">
    <location>
        <begin position="33"/>
        <end position="57"/>
    </location>
</feature>
<evidence type="ECO:0000313" key="2">
    <source>
        <dbReference type="EMBL" id="KUL32259.1"/>
    </source>
</evidence>
<proteinExistence type="predicted"/>
<keyword evidence="1" id="KW-0812">Transmembrane</keyword>